<proteinExistence type="predicted"/>
<protein>
    <submittedName>
        <fullName evidence="1">Uncharacterized protein</fullName>
    </submittedName>
</protein>
<dbReference type="AlphaFoldDB" id="A0A8J4DFR1"/>
<accession>A0A8J4DFR1</accession>
<name>A0A8J4DFR1_9ACTN</name>
<evidence type="ECO:0000313" key="1">
    <source>
        <dbReference type="EMBL" id="GII59626.1"/>
    </source>
</evidence>
<reference evidence="1" key="1">
    <citation type="submission" date="2021-01" db="EMBL/GenBank/DDBJ databases">
        <title>Whole genome shotgun sequence of Planotetraspora thailandica NBRC 104271.</title>
        <authorList>
            <person name="Komaki H."/>
            <person name="Tamura T."/>
        </authorList>
    </citation>
    <scope>NUCLEOTIDE SEQUENCE</scope>
    <source>
        <strain evidence="1">NBRC 104271</strain>
    </source>
</reference>
<sequence length="74" mass="7882">MVRGAAQVAGRARLFARSQAVVHPAMVNGAVLTVGGRVALVMGFTVREGRVVAIDVPADVDRLGRLPMPRFENQ</sequence>
<evidence type="ECO:0000313" key="2">
    <source>
        <dbReference type="Proteomes" id="UP000605992"/>
    </source>
</evidence>
<keyword evidence="2" id="KW-1185">Reference proteome</keyword>
<dbReference type="EMBL" id="BOOR01000091">
    <property type="protein sequence ID" value="GII59626.1"/>
    <property type="molecule type" value="Genomic_DNA"/>
</dbReference>
<comment type="caution">
    <text evidence="1">The sequence shown here is derived from an EMBL/GenBank/DDBJ whole genome shotgun (WGS) entry which is preliminary data.</text>
</comment>
<dbReference type="Proteomes" id="UP000605992">
    <property type="component" value="Unassembled WGS sequence"/>
</dbReference>
<organism evidence="1 2">
    <name type="scientific">Planotetraspora thailandica</name>
    <dbReference type="NCBI Taxonomy" id="487172"/>
    <lineage>
        <taxon>Bacteria</taxon>
        <taxon>Bacillati</taxon>
        <taxon>Actinomycetota</taxon>
        <taxon>Actinomycetes</taxon>
        <taxon>Streptosporangiales</taxon>
        <taxon>Streptosporangiaceae</taxon>
        <taxon>Planotetraspora</taxon>
    </lineage>
</organism>
<gene>
    <name evidence="1" type="ORF">Pth03_80150</name>
</gene>